<keyword evidence="8" id="KW-1185">Reference proteome</keyword>
<dbReference type="SUPFAM" id="SSF103473">
    <property type="entry name" value="MFS general substrate transporter"/>
    <property type="match status" value="1"/>
</dbReference>
<dbReference type="OrthoDB" id="9778875at2"/>
<evidence type="ECO:0000256" key="2">
    <source>
        <dbReference type="ARBA" id="ARBA00022692"/>
    </source>
</evidence>
<feature type="transmembrane region" description="Helical" evidence="5">
    <location>
        <begin position="50"/>
        <end position="71"/>
    </location>
</feature>
<dbReference type="InterPro" id="IPR036259">
    <property type="entry name" value="MFS_trans_sf"/>
</dbReference>
<dbReference type="Proteomes" id="UP000276417">
    <property type="component" value="Chromosome 1"/>
</dbReference>
<feature type="transmembrane region" description="Helical" evidence="5">
    <location>
        <begin position="109"/>
        <end position="126"/>
    </location>
</feature>
<dbReference type="PANTHER" id="PTHR23501:SF154">
    <property type="entry name" value="MULTIDRUG-EFFLUX TRANSPORTER RV1634-RELATED"/>
    <property type="match status" value="1"/>
</dbReference>
<evidence type="ECO:0000259" key="6">
    <source>
        <dbReference type="PROSITE" id="PS50850"/>
    </source>
</evidence>
<dbReference type="KEGG" id="dph:EHF33_09530"/>
<proteinExistence type="predicted"/>
<feature type="transmembrane region" description="Helical" evidence="5">
    <location>
        <begin position="227"/>
        <end position="246"/>
    </location>
</feature>
<feature type="transmembrane region" description="Helical" evidence="5">
    <location>
        <begin position="359"/>
        <end position="380"/>
    </location>
</feature>
<dbReference type="PANTHER" id="PTHR23501">
    <property type="entry name" value="MAJOR FACILITATOR SUPERFAMILY"/>
    <property type="match status" value="1"/>
</dbReference>
<sequence>MSASLNPFAPARRSLSIGLLLGVLLIAFESLAVATALPEVARELHGLKLYGWPLSAFFMGFMVGTVGLGALADRDGPFVPVLIALLLFAAGLGVAGLSPSMAVLIGGRILQGLGGGAIVSVAYLVINTAYPDAMRARMLALLSSAWVLPALLGPALASYVTGRWSWRGVFLGLLPLVILAAGLLLPTLRTLRGAGTPLSRTRLWAVVLAAIGVTLGLAGITELGQGKWLGGLLLLPGLGLALPALGRLFPARMLALGTPLSAGYAVRFLLAFAFFGSESILPLGLAELRGLTLLQAGLFLTGGALIWSATSLIHSRFDERTQGQRRSSVVRLGSLAIGSGLLGLLAALVFPALPIALGVFFWILAAFGMGLAFPAHVLVVMQHAPSGQQGEVSGTLQLADMLGSALGAGLGGALVAALGAAGGVPWQLGLTFGLAFFTAVVAGRLRGQSGAGTATSEGDLAHD</sequence>
<evidence type="ECO:0000313" key="8">
    <source>
        <dbReference type="Proteomes" id="UP000276417"/>
    </source>
</evidence>
<gene>
    <name evidence="7" type="ORF">EHF33_09530</name>
</gene>
<dbReference type="EMBL" id="CP034183">
    <property type="protein sequence ID" value="AZI43899.1"/>
    <property type="molecule type" value="Genomic_DNA"/>
</dbReference>
<dbReference type="AlphaFoldDB" id="A0A3G8YEZ6"/>
<evidence type="ECO:0000256" key="3">
    <source>
        <dbReference type="ARBA" id="ARBA00022989"/>
    </source>
</evidence>
<feature type="transmembrane region" description="Helical" evidence="5">
    <location>
        <begin position="426"/>
        <end position="445"/>
    </location>
</feature>
<keyword evidence="2 5" id="KW-0812">Transmembrane</keyword>
<feature type="transmembrane region" description="Helical" evidence="5">
    <location>
        <begin position="169"/>
        <end position="191"/>
    </location>
</feature>
<reference evidence="7 8" key="1">
    <citation type="submission" date="2018-11" db="EMBL/GenBank/DDBJ databases">
        <title>Deinococcus shelandsis sp. nov., isolated from South Shetland Islands soil of Antarctica.</title>
        <authorList>
            <person name="Tian J."/>
        </authorList>
    </citation>
    <scope>NUCLEOTIDE SEQUENCE [LARGE SCALE GENOMIC DNA]</scope>
    <source>
        <strain evidence="7 8">S14-83T</strain>
    </source>
</reference>
<dbReference type="PROSITE" id="PS50850">
    <property type="entry name" value="MFS"/>
    <property type="match status" value="1"/>
</dbReference>
<dbReference type="Gene3D" id="1.20.1250.20">
    <property type="entry name" value="MFS general substrate transporter like domains"/>
    <property type="match status" value="1"/>
</dbReference>
<keyword evidence="3 5" id="KW-1133">Transmembrane helix</keyword>
<evidence type="ECO:0000256" key="4">
    <source>
        <dbReference type="ARBA" id="ARBA00023136"/>
    </source>
</evidence>
<evidence type="ECO:0000313" key="7">
    <source>
        <dbReference type="EMBL" id="AZI43899.1"/>
    </source>
</evidence>
<dbReference type="Pfam" id="PF07690">
    <property type="entry name" value="MFS_1"/>
    <property type="match status" value="1"/>
</dbReference>
<accession>A0A3G8YEZ6</accession>
<dbReference type="InterPro" id="IPR020846">
    <property type="entry name" value="MFS_dom"/>
</dbReference>
<protein>
    <submittedName>
        <fullName evidence="7">MFS transporter</fullName>
    </submittedName>
</protein>
<dbReference type="GO" id="GO:0005886">
    <property type="term" value="C:plasma membrane"/>
    <property type="evidence" value="ECO:0007669"/>
    <property type="project" value="TreeGrafter"/>
</dbReference>
<dbReference type="GO" id="GO:0022857">
    <property type="term" value="F:transmembrane transporter activity"/>
    <property type="evidence" value="ECO:0007669"/>
    <property type="project" value="InterPro"/>
</dbReference>
<name>A0A3G8YEZ6_9DEIO</name>
<dbReference type="Gene3D" id="1.20.1720.10">
    <property type="entry name" value="Multidrug resistance protein D"/>
    <property type="match status" value="1"/>
</dbReference>
<feature type="transmembrane region" description="Helical" evidence="5">
    <location>
        <begin position="329"/>
        <end position="353"/>
    </location>
</feature>
<feature type="transmembrane region" description="Helical" evidence="5">
    <location>
        <begin position="203"/>
        <end position="221"/>
    </location>
</feature>
<feature type="transmembrane region" description="Helical" evidence="5">
    <location>
        <begin position="401"/>
        <end position="420"/>
    </location>
</feature>
<feature type="domain" description="Major facilitator superfamily (MFS) profile" evidence="6">
    <location>
        <begin position="15"/>
        <end position="450"/>
    </location>
</feature>
<evidence type="ECO:0000256" key="5">
    <source>
        <dbReference type="SAM" id="Phobius"/>
    </source>
</evidence>
<dbReference type="InterPro" id="IPR011701">
    <property type="entry name" value="MFS"/>
</dbReference>
<evidence type="ECO:0000256" key="1">
    <source>
        <dbReference type="ARBA" id="ARBA00004141"/>
    </source>
</evidence>
<feature type="transmembrane region" description="Helical" evidence="5">
    <location>
        <begin position="253"/>
        <end position="276"/>
    </location>
</feature>
<comment type="subcellular location">
    <subcellularLocation>
        <location evidence="1">Membrane</location>
        <topology evidence="1">Multi-pass membrane protein</topology>
    </subcellularLocation>
</comment>
<organism evidence="7 8">
    <name type="scientific">Deinococcus psychrotolerans</name>
    <dbReference type="NCBI Taxonomy" id="2489213"/>
    <lineage>
        <taxon>Bacteria</taxon>
        <taxon>Thermotogati</taxon>
        <taxon>Deinococcota</taxon>
        <taxon>Deinococci</taxon>
        <taxon>Deinococcales</taxon>
        <taxon>Deinococcaceae</taxon>
        <taxon>Deinococcus</taxon>
    </lineage>
</organism>
<keyword evidence="4 5" id="KW-0472">Membrane</keyword>
<feature type="transmembrane region" description="Helical" evidence="5">
    <location>
        <begin position="78"/>
        <end position="97"/>
    </location>
</feature>
<feature type="transmembrane region" description="Helical" evidence="5">
    <location>
        <begin position="138"/>
        <end position="157"/>
    </location>
</feature>
<feature type="transmembrane region" description="Helical" evidence="5">
    <location>
        <begin position="296"/>
        <end position="317"/>
    </location>
</feature>